<feature type="transmembrane region" description="Helical" evidence="5">
    <location>
        <begin position="235"/>
        <end position="258"/>
    </location>
</feature>
<dbReference type="InterPro" id="IPR056739">
    <property type="entry name" value="NfeD_membrane"/>
</dbReference>
<feature type="transmembrane region" description="Helical" evidence="5">
    <location>
        <begin position="294"/>
        <end position="311"/>
    </location>
</feature>
<keyword evidence="3 5" id="KW-1133">Transmembrane helix</keyword>
<feature type="transmembrane region" description="Helical" evidence="5">
    <location>
        <begin position="350"/>
        <end position="368"/>
    </location>
</feature>
<dbReference type="Pfam" id="PF24961">
    <property type="entry name" value="NfeD_membrane"/>
    <property type="match status" value="1"/>
</dbReference>
<evidence type="ECO:0000256" key="3">
    <source>
        <dbReference type="ARBA" id="ARBA00022989"/>
    </source>
</evidence>
<gene>
    <name evidence="9" type="ORF">E8A74_19250</name>
</gene>
<comment type="subcellular location">
    <subcellularLocation>
        <location evidence="1">Membrane</location>
        <topology evidence="1">Multi-pass membrane protein</topology>
    </subcellularLocation>
</comment>
<evidence type="ECO:0000256" key="5">
    <source>
        <dbReference type="SAM" id="Phobius"/>
    </source>
</evidence>
<dbReference type="InterPro" id="IPR056738">
    <property type="entry name" value="NfeD1b_N"/>
</dbReference>
<dbReference type="Gene3D" id="2.40.50.140">
    <property type="entry name" value="Nucleic acid-binding proteins"/>
    <property type="match status" value="1"/>
</dbReference>
<dbReference type="InterPro" id="IPR002810">
    <property type="entry name" value="NfeD-like_C"/>
</dbReference>
<keyword evidence="4 5" id="KW-0472">Membrane</keyword>
<dbReference type="InterPro" id="IPR012340">
    <property type="entry name" value="NA-bd_OB-fold"/>
</dbReference>
<keyword evidence="10" id="KW-1185">Reference proteome</keyword>
<proteinExistence type="predicted"/>
<evidence type="ECO:0000313" key="9">
    <source>
        <dbReference type="EMBL" id="TKD06642.1"/>
    </source>
</evidence>
<feature type="transmembrane region" description="Helical" evidence="5">
    <location>
        <begin position="318"/>
        <end position="338"/>
    </location>
</feature>
<comment type="caution">
    <text evidence="9">The sequence shown here is derived from an EMBL/GenBank/DDBJ whole genome shotgun (WGS) entry which is preliminary data.</text>
</comment>
<accession>A0A4U1JBB4</accession>
<dbReference type="PANTHER" id="PTHR33507:SF3">
    <property type="entry name" value="INNER MEMBRANE PROTEIN YBBJ"/>
    <property type="match status" value="1"/>
</dbReference>
<organism evidence="9 10">
    <name type="scientific">Polyangium fumosum</name>
    <dbReference type="NCBI Taxonomy" id="889272"/>
    <lineage>
        <taxon>Bacteria</taxon>
        <taxon>Pseudomonadati</taxon>
        <taxon>Myxococcota</taxon>
        <taxon>Polyangia</taxon>
        <taxon>Polyangiales</taxon>
        <taxon>Polyangiaceae</taxon>
        <taxon>Polyangium</taxon>
    </lineage>
</organism>
<evidence type="ECO:0000313" key="10">
    <source>
        <dbReference type="Proteomes" id="UP000309215"/>
    </source>
</evidence>
<dbReference type="GO" id="GO:0005886">
    <property type="term" value="C:plasma membrane"/>
    <property type="evidence" value="ECO:0007669"/>
    <property type="project" value="TreeGrafter"/>
</dbReference>
<evidence type="ECO:0000259" key="8">
    <source>
        <dbReference type="Pfam" id="PF25145"/>
    </source>
</evidence>
<feature type="domain" description="NfeD-like C-terminal" evidence="6">
    <location>
        <begin position="399"/>
        <end position="452"/>
    </location>
</feature>
<evidence type="ECO:0000259" key="6">
    <source>
        <dbReference type="Pfam" id="PF01957"/>
    </source>
</evidence>
<dbReference type="Proteomes" id="UP000309215">
    <property type="component" value="Unassembled WGS sequence"/>
</dbReference>
<feature type="transmembrane region" description="Helical" evidence="5">
    <location>
        <begin position="265"/>
        <end position="288"/>
    </location>
</feature>
<dbReference type="PANTHER" id="PTHR33507">
    <property type="entry name" value="INNER MEMBRANE PROTEIN YBBJ"/>
    <property type="match status" value="1"/>
</dbReference>
<evidence type="ECO:0000256" key="4">
    <source>
        <dbReference type="ARBA" id="ARBA00023136"/>
    </source>
</evidence>
<dbReference type="CDD" id="cd07021">
    <property type="entry name" value="Clp_protease_NfeD_like"/>
    <property type="match status" value="1"/>
</dbReference>
<keyword evidence="2 5" id="KW-0812">Transmembrane</keyword>
<dbReference type="InterPro" id="IPR029045">
    <property type="entry name" value="ClpP/crotonase-like_dom_sf"/>
</dbReference>
<dbReference type="EMBL" id="SSMQ01000018">
    <property type="protein sequence ID" value="TKD06642.1"/>
    <property type="molecule type" value="Genomic_DNA"/>
</dbReference>
<protein>
    <submittedName>
        <fullName evidence="9">Nodulation protein NfeD</fullName>
    </submittedName>
</protein>
<name>A0A4U1JBB4_9BACT</name>
<evidence type="ECO:0000256" key="1">
    <source>
        <dbReference type="ARBA" id="ARBA00004141"/>
    </source>
</evidence>
<dbReference type="Pfam" id="PF01957">
    <property type="entry name" value="NfeD"/>
    <property type="match status" value="1"/>
</dbReference>
<dbReference type="SUPFAM" id="SSF52096">
    <property type="entry name" value="ClpP/crotonase"/>
    <property type="match status" value="1"/>
</dbReference>
<dbReference type="Gene3D" id="3.90.226.10">
    <property type="entry name" value="2-enoyl-CoA Hydratase, Chain A, domain 1"/>
    <property type="match status" value="1"/>
</dbReference>
<feature type="domain" description="NfeD integral membrane" evidence="7">
    <location>
        <begin position="244"/>
        <end position="364"/>
    </location>
</feature>
<dbReference type="Pfam" id="PF25145">
    <property type="entry name" value="NfeD1b_N"/>
    <property type="match status" value="1"/>
</dbReference>
<dbReference type="InterPro" id="IPR052165">
    <property type="entry name" value="Membrane_assoc_protease"/>
</dbReference>
<sequence length="460" mass="47533">MANRASSRRRIGVLVLALWALLFGASARGQATARPIVYVAPLRGEIDNGLAPYVQRAVREADQAGAAALVLPIDTLGGRVDAALVIRDALLDARVPTVAFVDPRAISAGALIALAAEDIAMAKGATIGAAAPVVAGPQGQTEPAGEKATSFVRKEFRATAEARGRPPALFEAMVDSDVEIPDVVAKGKLLTLTTEEALALGAASYRADSLDEILAKRGLSGAEIRTLAPNWAESLVRFSTSPLVSSLLLGFGLMGLFVEIRTPGFGVPGIVGLVCLALFFWSHAILALVGWEELALVGGGIALLLLEIFVIPGFGLAGILGVAAILAGLGMSFVGPGVTAEGAVRAATEVALALAIMLGGAALLLRFLPRLPFGRRLVLETGHPERALPFPASPLDAILPGDLGKAASPLRPSGVAEITGARVNALSEGEYIPAGTPLEVLRVERSYVVVRRVGEKETGE</sequence>
<evidence type="ECO:0000256" key="2">
    <source>
        <dbReference type="ARBA" id="ARBA00022692"/>
    </source>
</evidence>
<dbReference type="AlphaFoldDB" id="A0A4U1JBB4"/>
<reference evidence="9 10" key="1">
    <citation type="submission" date="2019-04" db="EMBL/GenBank/DDBJ databases">
        <authorList>
            <person name="Li Y."/>
            <person name="Wang J."/>
        </authorList>
    </citation>
    <scope>NUCLEOTIDE SEQUENCE [LARGE SCALE GENOMIC DNA]</scope>
    <source>
        <strain evidence="9 10">DSM 14668</strain>
    </source>
</reference>
<feature type="domain" description="NfeD1b N-terminal" evidence="8">
    <location>
        <begin position="37"/>
        <end position="226"/>
    </location>
</feature>
<dbReference type="OrthoDB" id="9806253at2"/>
<evidence type="ECO:0000259" key="7">
    <source>
        <dbReference type="Pfam" id="PF24961"/>
    </source>
</evidence>